<keyword evidence="4" id="KW-0012">Acyltransferase</keyword>
<evidence type="ECO:0000256" key="1">
    <source>
        <dbReference type="ARBA" id="ARBA00022491"/>
    </source>
</evidence>
<keyword evidence="2" id="KW-1277">Toxin-antitoxin system</keyword>
<evidence type="ECO:0000313" key="8">
    <source>
        <dbReference type="Proteomes" id="UP000055590"/>
    </source>
</evidence>
<proteinExistence type="predicted"/>
<dbReference type="SUPFAM" id="SSF55729">
    <property type="entry name" value="Acyl-CoA N-acyltransferases (Nat)"/>
    <property type="match status" value="1"/>
</dbReference>
<sequence>MALAESTQVAGVLDAKLPGYPMPVALIGRLAVDQRAQGRRVGERLLLDALRRIVDASAILGCIGVVVDAKTEDAARFYSKYDFVSMSKVSWPRRMFLPIGTARGAFSED</sequence>
<dbReference type="PROSITE" id="PS51186">
    <property type="entry name" value="GNAT"/>
    <property type="match status" value="1"/>
</dbReference>
<dbReference type="KEGG" id="vin:AKJ08_3573"/>
<dbReference type="Proteomes" id="UP000055590">
    <property type="component" value="Chromosome"/>
</dbReference>
<evidence type="ECO:0000256" key="4">
    <source>
        <dbReference type="ARBA" id="ARBA00023315"/>
    </source>
</evidence>
<name>A0A0K1PIE7_9BACT</name>
<keyword evidence="8" id="KW-1185">Reference proteome</keyword>
<dbReference type="InterPro" id="IPR000182">
    <property type="entry name" value="GNAT_dom"/>
</dbReference>
<dbReference type="EMBL" id="CP012332">
    <property type="protein sequence ID" value="AKU93186.1"/>
    <property type="molecule type" value="Genomic_DNA"/>
</dbReference>
<dbReference type="PANTHER" id="PTHR36449:SF1">
    <property type="entry name" value="ACETYLTRANSFERASE"/>
    <property type="match status" value="1"/>
</dbReference>
<dbReference type="Pfam" id="PF13508">
    <property type="entry name" value="Acetyltransf_7"/>
    <property type="match status" value="1"/>
</dbReference>
<organism evidence="7 8">
    <name type="scientific">Vulgatibacter incomptus</name>
    <dbReference type="NCBI Taxonomy" id="1391653"/>
    <lineage>
        <taxon>Bacteria</taxon>
        <taxon>Pseudomonadati</taxon>
        <taxon>Myxococcota</taxon>
        <taxon>Myxococcia</taxon>
        <taxon>Myxococcales</taxon>
        <taxon>Cystobacterineae</taxon>
        <taxon>Vulgatibacteraceae</taxon>
        <taxon>Vulgatibacter</taxon>
    </lineage>
</organism>
<accession>A0A0K1PIE7</accession>
<keyword evidence="1" id="KW-0678">Repressor</keyword>
<gene>
    <name evidence="7" type="ORF">AKJ08_3573</name>
</gene>
<reference evidence="7 8" key="1">
    <citation type="submission" date="2015-08" db="EMBL/GenBank/DDBJ databases">
        <authorList>
            <person name="Babu N.S."/>
            <person name="Beckwith C.J."/>
            <person name="Beseler K.G."/>
            <person name="Brison A."/>
            <person name="Carone J.V."/>
            <person name="Caskin T.P."/>
            <person name="Diamond M."/>
            <person name="Durham M.E."/>
            <person name="Foxe J.M."/>
            <person name="Go M."/>
            <person name="Henderson B.A."/>
            <person name="Jones I.B."/>
            <person name="McGettigan J.A."/>
            <person name="Micheletti S.J."/>
            <person name="Nasrallah M.E."/>
            <person name="Ortiz D."/>
            <person name="Piller C.R."/>
            <person name="Privatt S.R."/>
            <person name="Schneider S.L."/>
            <person name="Sharp S."/>
            <person name="Smith T.C."/>
            <person name="Stanton J.D."/>
            <person name="Ullery H.E."/>
            <person name="Wilson R.J."/>
            <person name="Serrano M.G."/>
            <person name="Buck G."/>
            <person name="Lee V."/>
            <person name="Wang Y."/>
            <person name="Carvalho R."/>
            <person name="Voegtly L."/>
            <person name="Shi R."/>
            <person name="Duckworth R."/>
            <person name="Johnson A."/>
            <person name="Loviza R."/>
            <person name="Walstead R."/>
            <person name="Shah Z."/>
            <person name="Kiflezghi M."/>
            <person name="Wade K."/>
            <person name="Ball S.L."/>
            <person name="Bradley K.W."/>
            <person name="Asai D.J."/>
            <person name="Bowman C.A."/>
            <person name="Russell D.A."/>
            <person name="Pope W.H."/>
            <person name="Jacobs-Sera D."/>
            <person name="Hendrix R.W."/>
            <person name="Hatfull G.F."/>
        </authorList>
    </citation>
    <scope>NUCLEOTIDE SEQUENCE [LARGE SCALE GENOMIC DNA]</scope>
    <source>
        <strain evidence="7 8">DSM 27710</strain>
    </source>
</reference>
<dbReference type="PATRIC" id="fig|1391653.3.peg.3729"/>
<feature type="domain" description="N-acetyltransferase" evidence="6">
    <location>
        <begin position="1"/>
        <end position="100"/>
    </location>
</feature>
<dbReference type="GO" id="GO:0016747">
    <property type="term" value="F:acyltransferase activity, transferring groups other than amino-acyl groups"/>
    <property type="evidence" value="ECO:0007669"/>
    <property type="project" value="InterPro"/>
</dbReference>
<evidence type="ECO:0000313" key="7">
    <source>
        <dbReference type="EMBL" id="AKU93186.1"/>
    </source>
</evidence>
<dbReference type="PANTHER" id="PTHR36449">
    <property type="entry name" value="ACETYLTRANSFERASE-RELATED"/>
    <property type="match status" value="1"/>
</dbReference>
<evidence type="ECO:0000256" key="2">
    <source>
        <dbReference type="ARBA" id="ARBA00022649"/>
    </source>
</evidence>
<evidence type="ECO:0000259" key="6">
    <source>
        <dbReference type="PROSITE" id="PS51186"/>
    </source>
</evidence>
<comment type="catalytic activity">
    <reaction evidence="5">
        <text>glycyl-tRNA(Gly) + acetyl-CoA = N-acetylglycyl-tRNA(Gly) + CoA + H(+)</text>
        <dbReference type="Rhea" id="RHEA:81867"/>
        <dbReference type="Rhea" id="RHEA-COMP:9683"/>
        <dbReference type="Rhea" id="RHEA-COMP:19766"/>
        <dbReference type="ChEBI" id="CHEBI:15378"/>
        <dbReference type="ChEBI" id="CHEBI:57287"/>
        <dbReference type="ChEBI" id="CHEBI:57288"/>
        <dbReference type="ChEBI" id="CHEBI:78522"/>
        <dbReference type="ChEBI" id="CHEBI:232036"/>
    </reaction>
</comment>
<dbReference type="InterPro" id="IPR016181">
    <property type="entry name" value="Acyl_CoA_acyltransferase"/>
</dbReference>
<dbReference type="Gene3D" id="3.40.630.30">
    <property type="match status" value="1"/>
</dbReference>
<dbReference type="AlphaFoldDB" id="A0A0K1PIE7"/>
<keyword evidence="3 7" id="KW-0808">Transferase</keyword>
<evidence type="ECO:0000256" key="3">
    <source>
        <dbReference type="ARBA" id="ARBA00022679"/>
    </source>
</evidence>
<protein>
    <submittedName>
        <fullName evidence="7">Acetyltransferase</fullName>
    </submittedName>
</protein>
<evidence type="ECO:0000256" key="5">
    <source>
        <dbReference type="ARBA" id="ARBA00049880"/>
    </source>
</evidence>
<dbReference type="CDD" id="cd04301">
    <property type="entry name" value="NAT_SF"/>
    <property type="match status" value="1"/>
</dbReference>